<sequence length="281" mass="32493">MKRDYHLHKDFPVHITRWVPKSEMQPFHWHNALEVGYCLEGKGQFYFEEKRYAVQAGDVFVVSHMEKHRAQSDPVTPSTFYFVKFDASLIGGAENELLAPFIMKPKHFVNKIDGRLPTASHVGTLLHGIWDEMQRQEKGYKSMVRGALIQVCSLLFRHYAKELSADEWSRSLQAYNKLQPALSLIHERFHENLQLKDIAACLSLSSSRTYHLFKETMGEGFKEYLTKTRIQESKKRLSDPNISITEIYLSCGFQGHASFYRAFKQIVGMTPKAYSSYVITS</sequence>
<dbReference type="InterPro" id="IPR018060">
    <property type="entry name" value="HTH_AraC"/>
</dbReference>
<dbReference type="PANTHER" id="PTHR43280">
    <property type="entry name" value="ARAC-FAMILY TRANSCRIPTIONAL REGULATOR"/>
    <property type="match status" value="1"/>
</dbReference>
<dbReference type="PANTHER" id="PTHR43280:SF34">
    <property type="entry name" value="ARAC-FAMILY TRANSCRIPTIONAL REGULATOR"/>
    <property type="match status" value="1"/>
</dbReference>
<dbReference type="SUPFAM" id="SSF46689">
    <property type="entry name" value="Homeodomain-like"/>
    <property type="match status" value="2"/>
</dbReference>
<dbReference type="SUPFAM" id="SSF51215">
    <property type="entry name" value="Regulatory protein AraC"/>
    <property type="match status" value="1"/>
</dbReference>
<keyword evidence="6" id="KW-1185">Reference proteome</keyword>
<evidence type="ECO:0000256" key="3">
    <source>
        <dbReference type="ARBA" id="ARBA00023163"/>
    </source>
</evidence>
<name>A0ABU9DGF9_9BACL</name>
<dbReference type="RefSeq" id="WP_341415014.1">
    <property type="nucleotide sequence ID" value="NZ_JBBPCC010000004.1"/>
</dbReference>
<evidence type="ECO:0000313" key="6">
    <source>
        <dbReference type="Proteomes" id="UP001469365"/>
    </source>
</evidence>
<dbReference type="SMART" id="SM00342">
    <property type="entry name" value="HTH_ARAC"/>
    <property type="match status" value="1"/>
</dbReference>
<evidence type="ECO:0000259" key="4">
    <source>
        <dbReference type="PROSITE" id="PS01124"/>
    </source>
</evidence>
<reference evidence="5 6" key="1">
    <citation type="submission" date="2024-04" db="EMBL/GenBank/DDBJ databases">
        <title>draft genome sequnece of Paenibacillus filicis.</title>
        <authorList>
            <person name="Kim D.-U."/>
        </authorList>
    </citation>
    <scope>NUCLEOTIDE SEQUENCE [LARGE SCALE GENOMIC DNA]</scope>
    <source>
        <strain evidence="5 6">KACC14197</strain>
    </source>
</reference>
<dbReference type="Pfam" id="PF12833">
    <property type="entry name" value="HTH_18"/>
    <property type="match status" value="1"/>
</dbReference>
<evidence type="ECO:0000256" key="1">
    <source>
        <dbReference type="ARBA" id="ARBA00023015"/>
    </source>
</evidence>
<keyword evidence="1" id="KW-0805">Transcription regulation</keyword>
<accession>A0ABU9DGF9</accession>
<dbReference type="InterPro" id="IPR009057">
    <property type="entry name" value="Homeodomain-like_sf"/>
</dbReference>
<dbReference type="Pfam" id="PF02311">
    <property type="entry name" value="AraC_binding"/>
    <property type="match status" value="1"/>
</dbReference>
<evidence type="ECO:0000256" key="2">
    <source>
        <dbReference type="ARBA" id="ARBA00023125"/>
    </source>
</evidence>
<feature type="domain" description="HTH araC/xylS-type" evidence="4">
    <location>
        <begin position="179"/>
        <end position="277"/>
    </location>
</feature>
<dbReference type="InterPro" id="IPR003313">
    <property type="entry name" value="AraC-bd"/>
</dbReference>
<dbReference type="InterPro" id="IPR037923">
    <property type="entry name" value="HTH-like"/>
</dbReference>
<dbReference type="EMBL" id="JBBPCC010000004">
    <property type="protein sequence ID" value="MEK8127952.1"/>
    <property type="molecule type" value="Genomic_DNA"/>
</dbReference>
<evidence type="ECO:0000313" key="5">
    <source>
        <dbReference type="EMBL" id="MEK8127952.1"/>
    </source>
</evidence>
<dbReference type="Proteomes" id="UP001469365">
    <property type="component" value="Unassembled WGS sequence"/>
</dbReference>
<dbReference type="InterPro" id="IPR014710">
    <property type="entry name" value="RmlC-like_jellyroll"/>
</dbReference>
<dbReference type="Gene3D" id="1.10.10.60">
    <property type="entry name" value="Homeodomain-like"/>
    <property type="match status" value="2"/>
</dbReference>
<proteinExistence type="predicted"/>
<keyword evidence="2" id="KW-0238">DNA-binding</keyword>
<keyword evidence="3" id="KW-0804">Transcription</keyword>
<gene>
    <name evidence="5" type="ORF">WMW72_08575</name>
</gene>
<dbReference type="PROSITE" id="PS01124">
    <property type="entry name" value="HTH_ARAC_FAMILY_2"/>
    <property type="match status" value="1"/>
</dbReference>
<dbReference type="CDD" id="cd02208">
    <property type="entry name" value="cupin_RmlC-like"/>
    <property type="match status" value="1"/>
</dbReference>
<dbReference type="Gene3D" id="2.60.120.10">
    <property type="entry name" value="Jelly Rolls"/>
    <property type="match status" value="1"/>
</dbReference>
<organism evidence="5 6">
    <name type="scientific">Paenibacillus filicis</name>
    <dbReference type="NCBI Taxonomy" id="669464"/>
    <lineage>
        <taxon>Bacteria</taxon>
        <taxon>Bacillati</taxon>
        <taxon>Bacillota</taxon>
        <taxon>Bacilli</taxon>
        <taxon>Bacillales</taxon>
        <taxon>Paenibacillaceae</taxon>
        <taxon>Paenibacillus</taxon>
    </lineage>
</organism>
<comment type="caution">
    <text evidence="5">The sequence shown here is derived from an EMBL/GenBank/DDBJ whole genome shotgun (WGS) entry which is preliminary data.</text>
</comment>
<protein>
    <submittedName>
        <fullName evidence="5">AraC family transcriptional regulator</fullName>
    </submittedName>
</protein>